<dbReference type="InterPro" id="IPR002838">
    <property type="entry name" value="AIM24"/>
</dbReference>
<reference evidence="1 2" key="1">
    <citation type="submission" date="2015-01" db="EMBL/GenBank/DDBJ databases">
        <title>Draft genome of the acidophilic iron oxidizer Acidithrix ferrooxidans strain Py-F3.</title>
        <authorList>
            <person name="Poehlein A."/>
            <person name="Eisen S."/>
            <person name="Schloemann M."/>
            <person name="Johnson B.D."/>
            <person name="Daniel R."/>
            <person name="Muehling M."/>
        </authorList>
    </citation>
    <scope>NUCLEOTIDE SEQUENCE [LARGE SCALE GENOMIC DNA]</scope>
    <source>
        <strain evidence="1 2">Py-F3</strain>
    </source>
</reference>
<gene>
    <name evidence="1" type="ORF">AXFE_27230</name>
</gene>
<dbReference type="InterPro" id="IPR016031">
    <property type="entry name" value="Trp_RNA-bd_attenuator-like_dom"/>
</dbReference>
<evidence type="ECO:0008006" key="3">
    <source>
        <dbReference type="Google" id="ProtNLM"/>
    </source>
</evidence>
<dbReference type="PATRIC" id="fig|1280514.3.peg.3572"/>
<name>A0A0D8HHA2_9ACTN</name>
<dbReference type="PANTHER" id="PTHR43657">
    <property type="entry name" value="TRYPTOPHAN RNA-BINDING ATTENUATOR PROTEIN-LIKE PROTEIN"/>
    <property type="match status" value="1"/>
</dbReference>
<keyword evidence="2" id="KW-1185">Reference proteome</keyword>
<comment type="caution">
    <text evidence="1">The sequence shown here is derived from an EMBL/GenBank/DDBJ whole genome shotgun (WGS) entry which is preliminary data.</text>
</comment>
<dbReference type="STRING" id="1280514.AXFE_27230"/>
<dbReference type="PANTHER" id="PTHR43657:SF1">
    <property type="entry name" value="ALTERED INHERITANCE OF MITOCHONDRIA PROTEIN 24, MITOCHONDRIAL"/>
    <property type="match status" value="1"/>
</dbReference>
<dbReference type="Gene3D" id="3.60.160.10">
    <property type="entry name" value="Mitochondrial biogenesis AIM24"/>
    <property type="match status" value="1"/>
</dbReference>
<evidence type="ECO:0000313" key="2">
    <source>
        <dbReference type="Proteomes" id="UP000032360"/>
    </source>
</evidence>
<dbReference type="OrthoDB" id="6048299at2"/>
<proteinExistence type="predicted"/>
<dbReference type="AlphaFoldDB" id="A0A0D8HHA2"/>
<dbReference type="RefSeq" id="WP_052606417.1">
    <property type="nucleotide sequence ID" value="NZ_JXYS01000083.1"/>
</dbReference>
<evidence type="ECO:0000313" key="1">
    <source>
        <dbReference type="EMBL" id="KJF16441.1"/>
    </source>
</evidence>
<dbReference type="Pfam" id="PF01987">
    <property type="entry name" value="AIM24"/>
    <property type="match status" value="1"/>
</dbReference>
<dbReference type="InterPro" id="IPR036983">
    <property type="entry name" value="AIM24_sf"/>
</dbReference>
<dbReference type="Proteomes" id="UP000032360">
    <property type="component" value="Unassembled WGS sequence"/>
</dbReference>
<organism evidence="1 2">
    <name type="scientific">Acidithrix ferrooxidans</name>
    <dbReference type="NCBI Taxonomy" id="1280514"/>
    <lineage>
        <taxon>Bacteria</taxon>
        <taxon>Bacillati</taxon>
        <taxon>Actinomycetota</taxon>
        <taxon>Acidimicrobiia</taxon>
        <taxon>Acidimicrobiales</taxon>
        <taxon>Acidimicrobiaceae</taxon>
        <taxon>Acidithrix</taxon>
    </lineage>
</organism>
<dbReference type="SUPFAM" id="SSF51219">
    <property type="entry name" value="TRAP-like"/>
    <property type="match status" value="1"/>
</dbReference>
<protein>
    <recommendedName>
        <fullName evidence="3">Mitochondrial biogenesis AIM24</fullName>
    </recommendedName>
</protein>
<sequence length="232" mass="24555">MRSEIKGTTMPVLEMWLDSGESIISTHGELSWMTPNMTMNTTSGLGGGGKGLLAGIKRVAGGGSLFVTKYSAANGPGSVAFAAKMPGHIFPVEITQGAGYLVHRHGWLCATPGITPTIGLQQSFRAGLYGRDGFVLQRLEGSGTAWIELSGETITYDLQPGQSLLVHPGHVGMFQDTVAFQMTTIQGLSNIFFGGDGYHLVALTGPGKIWLQSMPLPILAHSLQPYIAPPQS</sequence>
<accession>A0A0D8HHA2</accession>
<dbReference type="EMBL" id="JXYS01000083">
    <property type="protein sequence ID" value="KJF16441.1"/>
    <property type="molecule type" value="Genomic_DNA"/>
</dbReference>